<sequence length="367" mass="42890">MYVTRTLSHYRRHPESLAIPPEGPNSGYLVIQDPDSETHSCFRLFKNRNIKHLPVPQNKELTVCFTNYGSTNSFTSIDPVFFIPVLNQPLSSNRYYVINPQGKHKGEAFTCSREEDMAKWCLFGCVRVVKSKPFGIRDSFQVKSVALDGFPPYFLSRNRLSISTETPQHFRLDEAPGLNSKLRSRLPEFDFPLALKVCKAVCVGKWYCPIMFIKEGRLKDQVNRSLYYEMTLEQTWKQIFTCQNEKNQQNSVLIDATVDKEVVFVGGNKVMWYDTNVVDRVMWFTSIIGLRMEIVERMKWEQARGGWRGGEERQVKIKRVEEFKGSSGWKKFGCYVLVERFVLKRMDRSLAMTYSFFHTHQLKCKWE</sequence>
<dbReference type="Pfam" id="PF06880">
    <property type="entry name" value="DUF1262"/>
    <property type="match status" value="1"/>
</dbReference>
<protein>
    <submittedName>
        <fullName evidence="1">Uncharacterized protein</fullName>
    </submittedName>
</protein>
<accession>A0ABD1WCV7</accession>
<comment type="caution">
    <text evidence="1">The sequence shown here is derived from an EMBL/GenBank/DDBJ whole genome shotgun (WGS) entry which is preliminary data.</text>
</comment>
<keyword evidence="2" id="KW-1185">Reference proteome</keyword>
<organism evidence="1 2">
    <name type="scientific">Forsythia ovata</name>
    <dbReference type="NCBI Taxonomy" id="205694"/>
    <lineage>
        <taxon>Eukaryota</taxon>
        <taxon>Viridiplantae</taxon>
        <taxon>Streptophyta</taxon>
        <taxon>Embryophyta</taxon>
        <taxon>Tracheophyta</taxon>
        <taxon>Spermatophyta</taxon>
        <taxon>Magnoliopsida</taxon>
        <taxon>eudicotyledons</taxon>
        <taxon>Gunneridae</taxon>
        <taxon>Pentapetalae</taxon>
        <taxon>asterids</taxon>
        <taxon>lamiids</taxon>
        <taxon>Lamiales</taxon>
        <taxon>Oleaceae</taxon>
        <taxon>Forsythieae</taxon>
        <taxon>Forsythia</taxon>
    </lineage>
</organism>
<evidence type="ECO:0000313" key="2">
    <source>
        <dbReference type="Proteomes" id="UP001604277"/>
    </source>
</evidence>
<proteinExistence type="predicted"/>
<dbReference type="AlphaFoldDB" id="A0ABD1WCV7"/>
<dbReference type="Proteomes" id="UP001604277">
    <property type="component" value="Unassembled WGS sequence"/>
</dbReference>
<reference evidence="2" key="1">
    <citation type="submission" date="2024-07" db="EMBL/GenBank/DDBJ databases">
        <title>Two chromosome-level genome assemblies of Korean endemic species Abeliophyllum distichum and Forsythia ovata (Oleaceae).</title>
        <authorList>
            <person name="Jang H."/>
        </authorList>
    </citation>
    <scope>NUCLEOTIDE SEQUENCE [LARGE SCALE GENOMIC DNA]</scope>
</reference>
<gene>
    <name evidence="1" type="ORF">Fot_15791</name>
</gene>
<evidence type="ECO:0000313" key="1">
    <source>
        <dbReference type="EMBL" id="KAL2546558.1"/>
    </source>
</evidence>
<dbReference type="PANTHER" id="PTHR31050:SF3">
    <property type="entry name" value="OS08G0412800 PROTEIN"/>
    <property type="match status" value="1"/>
</dbReference>
<dbReference type="InterPro" id="IPR010683">
    <property type="entry name" value="DUF1262"/>
</dbReference>
<dbReference type="EMBL" id="JBFOLJ010000004">
    <property type="protein sequence ID" value="KAL2546558.1"/>
    <property type="molecule type" value="Genomic_DNA"/>
</dbReference>
<dbReference type="PANTHER" id="PTHR31050">
    <property type="entry name" value="OS08G0413200 PROTEIN"/>
    <property type="match status" value="1"/>
</dbReference>
<name>A0ABD1WCV7_9LAMI</name>